<evidence type="ECO:0000256" key="1">
    <source>
        <dbReference type="ARBA" id="ARBA00004141"/>
    </source>
</evidence>
<sequence>MKSIPWRHIFAAALAGFFVFGGALNLFASPEIRADYARWGYPNWFPYVTGLLEWTAAILLVIPRTRLLGSLLGGAVMAAAAATVLLHGEGTHAIPPLVVLALAVLNGWLTRRTNGVRP</sequence>
<dbReference type="Pfam" id="PF13564">
    <property type="entry name" value="DoxX_2"/>
    <property type="match status" value="1"/>
</dbReference>
<keyword evidence="3 5" id="KW-1133">Transmembrane helix</keyword>
<feature type="transmembrane region" description="Helical" evidence="5">
    <location>
        <begin position="93"/>
        <end position="109"/>
    </location>
</feature>
<keyword evidence="7" id="KW-1185">Reference proteome</keyword>
<dbReference type="InterPro" id="IPR032808">
    <property type="entry name" value="DoxX"/>
</dbReference>
<protein>
    <submittedName>
        <fullName evidence="6">DoxX family protein</fullName>
    </submittedName>
</protein>
<dbReference type="Proteomes" id="UP001595632">
    <property type="component" value="Unassembled WGS sequence"/>
</dbReference>
<feature type="transmembrane region" description="Helical" evidence="5">
    <location>
        <begin position="67"/>
        <end position="87"/>
    </location>
</feature>
<organism evidence="6 7">
    <name type="scientific">Psychromarinibacter halotolerans</name>
    <dbReference type="NCBI Taxonomy" id="1775175"/>
    <lineage>
        <taxon>Bacteria</taxon>
        <taxon>Pseudomonadati</taxon>
        <taxon>Pseudomonadota</taxon>
        <taxon>Alphaproteobacteria</taxon>
        <taxon>Rhodobacterales</taxon>
        <taxon>Paracoccaceae</taxon>
        <taxon>Psychromarinibacter</taxon>
    </lineage>
</organism>
<dbReference type="EMBL" id="JBHRTB010000010">
    <property type="protein sequence ID" value="MFC3144493.1"/>
    <property type="molecule type" value="Genomic_DNA"/>
</dbReference>
<keyword evidence="2 5" id="KW-0812">Transmembrane</keyword>
<evidence type="ECO:0000256" key="3">
    <source>
        <dbReference type="ARBA" id="ARBA00022989"/>
    </source>
</evidence>
<reference evidence="7" key="1">
    <citation type="journal article" date="2019" name="Int. J. Syst. Evol. Microbiol.">
        <title>The Global Catalogue of Microorganisms (GCM) 10K type strain sequencing project: providing services to taxonomists for standard genome sequencing and annotation.</title>
        <authorList>
            <consortium name="The Broad Institute Genomics Platform"/>
            <consortium name="The Broad Institute Genome Sequencing Center for Infectious Disease"/>
            <person name="Wu L."/>
            <person name="Ma J."/>
        </authorList>
    </citation>
    <scope>NUCLEOTIDE SEQUENCE [LARGE SCALE GENOMIC DNA]</scope>
    <source>
        <strain evidence="7">KCTC 52366</strain>
    </source>
</reference>
<evidence type="ECO:0000313" key="6">
    <source>
        <dbReference type="EMBL" id="MFC3144493.1"/>
    </source>
</evidence>
<gene>
    <name evidence="6" type="ORF">ACFOGP_17340</name>
</gene>
<feature type="transmembrane region" description="Helical" evidence="5">
    <location>
        <begin position="44"/>
        <end position="62"/>
    </location>
</feature>
<accession>A0ABV7GV61</accession>
<evidence type="ECO:0000256" key="2">
    <source>
        <dbReference type="ARBA" id="ARBA00022692"/>
    </source>
</evidence>
<evidence type="ECO:0000256" key="4">
    <source>
        <dbReference type="ARBA" id="ARBA00023136"/>
    </source>
</evidence>
<comment type="subcellular location">
    <subcellularLocation>
        <location evidence="1">Membrane</location>
        <topology evidence="1">Multi-pass membrane protein</topology>
    </subcellularLocation>
</comment>
<evidence type="ECO:0000256" key="5">
    <source>
        <dbReference type="SAM" id="Phobius"/>
    </source>
</evidence>
<name>A0ABV7GV61_9RHOB</name>
<evidence type="ECO:0000313" key="7">
    <source>
        <dbReference type="Proteomes" id="UP001595632"/>
    </source>
</evidence>
<proteinExistence type="predicted"/>
<comment type="caution">
    <text evidence="6">The sequence shown here is derived from an EMBL/GenBank/DDBJ whole genome shotgun (WGS) entry which is preliminary data.</text>
</comment>
<dbReference type="RefSeq" id="WP_275633802.1">
    <property type="nucleotide sequence ID" value="NZ_JARGYD010000006.1"/>
</dbReference>
<keyword evidence="4 5" id="KW-0472">Membrane</keyword>